<dbReference type="GeneID" id="95978005"/>
<evidence type="ECO:0000256" key="1">
    <source>
        <dbReference type="SAM" id="MobiDB-lite"/>
    </source>
</evidence>
<dbReference type="PANTHER" id="PTHR14237">
    <property type="entry name" value="MOLYBDOPTERIN COFACTOR SULFURASE MOSC"/>
    <property type="match status" value="1"/>
</dbReference>
<sequence>MSRPVSPLDDVSSIIISDIDDQDYPTDYTTPSSIDSLHEEVCTDEVEEFRDREYPQLKGKTYLDHGGTTLYAKSLMEQFSADMISNLYGNPHSASTPSAFAGHRIDAIRYRALRFFNADPEDWDLVFTANATASIKLVMECFRDHAATSNTPVWYGYHKDSHTSVVGAREATKTHRCFASDQEVDTWINSGGLGGPRARQLGLFAYPGQSNMTGRRLPTSWPGRIRKTFHKAATYTLLDAAALASTAVLDLGNTSTAPDFVALSFYKIFGFPNVGALLVQKQSQHVLKDRAYFGGGTVDMVIDINDAWHAKKGSSLHDRLEDGTLPFHSIIALDHAMDVHERLYGVNPMKFISMHTARLSKLMYEGLAGLKHRNGAAVARIYKDDQTVYGDPTVQGATIALNVMRADGTMVGYADVEEAADDRNIYVRSGSLCNPGGVASYLNWTPAEMRAAFQAGHRCSHPTQVMFGKATGVVRVSMGAMSTIADVDAFLDFIRDTYLDTVSAGLIATPSAQTSASQSDMTRSGAMTPDLGQARNALTTSSSNYSRSTSRMSSRGPSILSPRATSFASRGTDTTTTALPSAPHDRNDVASPSPPASDTRSSDRSSRNGQLKGVADVSHVVRQSHQKGTLQGGGSGLSSSMEIKVHEHSRRHGDANSVNSSSNRRHGDGSSVTSSKEDEKIQRIQANMMAAGLLPAPLPPKVGGSVKSRKGLGLRGFLHRRGHEQQQNASSPGVG</sequence>
<dbReference type="InterPro" id="IPR000192">
    <property type="entry name" value="Aminotrans_V_dom"/>
</dbReference>
<evidence type="ECO:0000259" key="2">
    <source>
        <dbReference type="Pfam" id="PF00266"/>
    </source>
</evidence>
<accession>A0ABR3PJ99</accession>
<evidence type="ECO:0000313" key="3">
    <source>
        <dbReference type="EMBL" id="KAL1306208.1"/>
    </source>
</evidence>
<dbReference type="Proteomes" id="UP001562354">
    <property type="component" value="Unassembled WGS sequence"/>
</dbReference>
<dbReference type="Gene3D" id="3.90.1150.10">
    <property type="entry name" value="Aspartate Aminotransferase, domain 1"/>
    <property type="match status" value="1"/>
</dbReference>
<name>A0ABR3PJ99_9PEZI</name>
<dbReference type="EMBL" id="JBFMKM010000005">
    <property type="protein sequence ID" value="KAL1306208.1"/>
    <property type="molecule type" value="Genomic_DNA"/>
</dbReference>
<feature type="region of interest" description="Disordered" evidence="1">
    <location>
        <begin position="695"/>
        <end position="735"/>
    </location>
</feature>
<dbReference type="InterPro" id="IPR015422">
    <property type="entry name" value="PyrdxlP-dep_Trfase_small"/>
</dbReference>
<feature type="region of interest" description="Disordered" evidence="1">
    <location>
        <begin position="645"/>
        <end position="678"/>
    </location>
</feature>
<protein>
    <recommendedName>
        <fullName evidence="2">Aminotransferase class V domain-containing protein</fullName>
    </recommendedName>
</protein>
<gene>
    <name evidence="3" type="ORF">AAFC00_004305</name>
</gene>
<dbReference type="RefSeq" id="XP_069202481.1">
    <property type="nucleotide sequence ID" value="XM_069343929.1"/>
</dbReference>
<feature type="compositionally biased region" description="Basic residues" evidence="1">
    <location>
        <begin position="707"/>
        <end position="722"/>
    </location>
</feature>
<feature type="region of interest" description="Disordered" evidence="1">
    <location>
        <begin position="511"/>
        <end position="612"/>
    </location>
</feature>
<feature type="compositionally biased region" description="Polar residues" evidence="1">
    <location>
        <begin position="725"/>
        <end position="735"/>
    </location>
</feature>
<reference evidence="3 4" key="1">
    <citation type="submission" date="2024-07" db="EMBL/GenBank/DDBJ databases">
        <title>Draft sequence of the Neodothiora populina.</title>
        <authorList>
            <person name="Drown D.D."/>
            <person name="Schuette U.S."/>
            <person name="Buechlein A.B."/>
            <person name="Rusch D.R."/>
            <person name="Winton L.W."/>
            <person name="Adams G.A."/>
        </authorList>
    </citation>
    <scope>NUCLEOTIDE SEQUENCE [LARGE SCALE GENOMIC DNA]</scope>
    <source>
        <strain evidence="3 4">CPC 39397</strain>
    </source>
</reference>
<dbReference type="Pfam" id="PF00266">
    <property type="entry name" value="Aminotran_5"/>
    <property type="match status" value="1"/>
</dbReference>
<feature type="compositionally biased region" description="Low complexity" evidence="1">
    <location>
        <begin position="539"/>
        <end position="558"/>
    </location>
</feature>
<dbReference type="InterPro" id="IPR015421">
    <property type="entry name" value="PyrdxlP-dep_Trfase_major"/>
</dbReference>
<comment type="caution">
    <text evidence="3">The sequence shown here is derived from an EMBL/GenBank/DDBJ whole genome shotgun (WGS) entry which is preliminary data.</text>
</comment>
<keyword evidence="4" id="KW-1185">Reference proteome</keyword>
<dbReference type="InterPro" id="IPR015424">
    <property type="entry name" value="PyrdxlP-dep_Trfase"/>
</dbReference>
<dbReference type="SUPFAM" id="SSF53383">
    <property type="entry name" value="PLP-dependent transferases"/>
    <property type="match status" value="1"/>
</dbReference>
<evidence type="ECO:0000313" key="4">
    <source>
        <dbReference type="Proteomes" id="UP001562354"/>
    </source>
</evidence>
<proteinExistence type="predicted"/>
<dbReference type="Gene3D" id="3.40.640.10">
    <property type="entry name" value="Type I PLP-dependent aspartate aminotransferase-like (Major domain)"/>
    <property type="match status" value="1"/>
</dbReference>
<feature type="compositionally biased region" description="Polar residues" evidence="1">
    <location>
        <begin position="563"/>
        <end position="579"/>
    </location>
</feature>
<feature type="domain" description="Aminotransferase class V" evidence="2">
    <location>
        <begin position="61"/>
        <end position="434"/>
    </location>
</feature>
<dbReference type="PANTHER" id="PTHR14237:SF80">
    <property type="entry name" value="MOLYBDENUM COFACTOR SULFURASE"/>
    <property type="match status" value="1"/>
</dbReference>
<organism evidence="3 4">
    <name type="scientific">Neodothiora populina</name>
    <dbReference type="NCBI Taxonomy" id="2781224"/>
    <lineage>
        <taxon>Eukaryota</taxon>
        <taxon>Fungi</taxon>
        <taxon>Dikarya</taxon>
        <taxon>Ascomycota</taxon>
        <taxon>Pezizomycotina</taxon>
        <taxon>Dothideomycetes</taxon>
        <taxon>Dothideomycetidae</taxon>
        <taxon>Dothideales</taxon>
        <taxon>Dothioraceae</taxon>
        <taxon>Neodothiora</taxon>
    </lineage>
</organism>